<keyword evidence="1" id="KW-0472">Membrane</keyword>
<keyword evidence="2" id="KW-0489">Methyltransferase</keyword>
<feature type="transmembrane region" description="Helical" evidence="1">
    <location>
        <begin position="21"/>
        <end position="41"/>
    </location>
</feature>
<comment type="caution">
    <text evidence="2">The sequence shown here is derived from an EMBL/GenBank/DDBJ whole genome shotgun (WGS) entry which is preliminary data.</text>
</comment>
<feature type="transmembrane region" description="Helical" evidence="1">
    <location>
        <begin position="53"/>
        <end position="72"/>
    </location>
</feature>
<dbReference type="AlphaFoldDB" id="A0A7W7C3M1"/>
<evidence type="ECO:0000313" key="3">
    <source>
        <dbReference type="Proteomes" id="UP000533598"/>
    </source>
</evidence>
<dbReference type="Proteomes" id="UP000533598">
    <property type="component" value="Unassembled WGS sequence"/>
</dbReference>
<dbReference type="GO" id="GO:0008168">
    <property type="term" value="F:methyltransferase activity"/>
    <property type="evidence" value="ECO:0007669"/>
    <property type="project" value="UniProtKB-KW"/>
</dbReference>
<reference evidence="2 3" key="1">
    <citation type="submission" date="2020-08" db="EMBL/GenBank/DDBJ databases">
        <title>Sequencing the genomes of 1000 actinobacteria strains.</title>
        <authorList>
            <person name="Klenk H.-P."/>
        </authorList>
    </citation>
    <scope>NUCLEOTIDE SEQUENCE [LARGE SCALE GENOMIC DNA]</scope>
    <source>
        <strain evidence="2 3">DSM 44230</strain>
    </source>
</reference>
<sequence length="102" mass="10509">MTGALDETPRRVRLGAVLRGLSGSVAAAVVLLAVLVIGAQIFAATESWAGPGWFAVIGHVVAAVLAVLLQFFADRRTGAGAWGAGIGVLVVAGAALWLWWWS</sequence>
<evidence type="ECO:0000256" key="1">
    <source>
        <dbReference type="SAM" id="Phobius"/>
    </source>
</evidence>
<name>A0A7W7C3M1_9PSEU</name>
<gene>
    <name evidence="2" type="ORF">HNR67_000070</name>
</gene>
<keyword evidence="2" id="KW-0808">Transferase</keyword>
<evidence type="ECO:0000313" key="2">
    <source>
        <dbReference type="EMBL" id="MBB4673952.1"/>
    </source>
</evidence>
<dbReference type="GO" id="GO:0032259">
    <property type="term" value="P:methylation"/>
    <property type="evidence" value="ECO:0007669"/>
    <property type="project" value="UniProtKB-KW"/>
</dbReference>
<protein>
    <submittedName>
        <fullName evidence="2">Protein-S-isoprenylcysteine O-methyltransferase Ste14</fullName>
    </submittedName>
</protein>
<organism evidence="2 3">
    <name type="scientific">Crossiella cryophila</name>
    <dbReference type="NCBI Taxonomy" id="43355"/>
    <lineage>
        <taxon>Bacteria</taxon>
        <taxon>Bacillati</taxon>
        <taxon>Actinomycetota</taxon>
        <taxon>Actinomycetes</taxon>
        <taxon>Pseudonocardiales</taxon>
        <taxon>Pseudonocardiaceae</taxon>
        <taxon>Crossiella</taxon>
    </lineage>
</organism>
<feature type="transmembrane region" description="Helical" evidence="1">
    <location>
        <begin position="79"/>
        <end position="100"/>
    </location>
</feature>
<proteinExistence type="predicted"/>
<dbReference type="EMBL" id="JACHMH010000001">
    <property type="protein sequence ID" value="MBB4673952.1"/>
    <property type="molecule type" value="Genomic_DNA"/>
</dbReference>
<keyword evidence="1" id="KW-0812">Transmembrane</keyword>
<keyword evidence="1" id="KW-1133">Transmembrane helix</keyword>
<dbReference type="RefSeq" id="WP_185000004.1">
    <property type="nucleotide sequence ID" value="NZ_BAAAUI010000013.1"/>
</dbReference>
<keyword evidence="3" id="KW-1185">Reference proteome</keyword>
<accession>A0A7W7C3M1</accession>